<dbReference type="InterPro" id="IPR041492">
    <property type="entry name" value="HAD_2"/>
</dbReference>
<dbReference type="OrthoDB" id="9812856at2"/>
<dbReference type="SUPFAM" id="SSF56784">
    <property type="entry name" value="HAD-like"/>
    <property type="match status" value="1"/>
</dbReference>
<evidence type="ECO:0000313" key="3">
    <source>
        <dbReference type="Proteomes" id="UP000295157"/>
    </source>
</evidence>
<keyword evidence="2" id="KW-0378">Hydrolase</keyword>
<dbReference type="CDD" id="cd07505">
    <property type="entry name" value="HAD_BPGM-like"/>
    <property type="match status" value="1"/>
</dbReference>
<comment type="caution">
    <text evidence="2">The sequence shown here is derived from an EMBL/GenBank/DDBJ whole genome shotgun (WGS) entry which is preliminary data.</text>
</comment>
<feature type="region of interest" description="Disordered" evidence="1">
    <location>
        <begin position="1"/>
        <end position="30"/>
    </location>
</feature>
<evidence type="ECO:0000313" key="2">
    <source>
        <dbReference type="EMBL" id="TDC02264.1"/>
    </source>
</evidence>
<dbReference type="InterPro" id="IPR036412">
    <property type="entry name" value="HAD-like_sf"/>
</dbReference>
<dbReference type="InterPro" id="IPR023214">
    <property type="entry name" value="HAD_sf"/>
</dbReference>
<dbReference type="PANTHER" id="PTHR43481:SF4">
    <property type="entry name" value="GLYCEROL-1-PHOSPHATE PHOSPHOHYDROLASE 1-RELATED"/>
    <property type="match status" value="1"/>
</dbReference>
<protein>
    <submittedName>
        <fullName evidence="2">HAD family hydrolase</fullName>
    </submittedName>
</protein>
<sequence>MAADCLRARGSRVPAETSDTEPSRRSSREATEIEGVVDALAELSKYARMAIVTTAKRADFELVHEERHIKQFMECFVVRDDYLLAKPRPESYLIGANRFGAGKEEVLVIEDSARGLNSAVAAGIDGAGH</sequence>
<dbReference type="NCBIfam" id="TIGR01509">
    <property type="entry name" value="HAD-SF-IA-v3"/>
    <property type="match status" value="1"/>
</dbReference>
<dbReference type="GO" id="GO:0050308">
    <property type="term" value="F:sugar-phosphatase activity"/>
    <property type="evidence" value="ECO:0007669"/>
    <property type="project" value="TreeGrafter"/>
</dbReference>
<accession>A0A4R4N341</accession>
<gene>
    <name evidence="2" type="ORF">E1267_29820</name>
</gene>
<dbReference type="EMBL" id="SMJZ01000138">
    <property type="protein sequence ID" value="TDC02264.1"/>
    <property type="molecule type" value="Genomic_DNA"/>
</dbReference>
<dbReference type="Pfam" id="PF13419">
    <property type="entry name" value="HAD_2"/>
    <property type="match status" value="1"/>
</dbReference>
<dbReference type="Gene3D" id="3.40.50.1000">
    <property type="entry name" value="HAD superfamily/HAD-like"/>
    <property type="match status" value="1"/>
</dbReference>
<name>A0A4R4N341_9ACTN</name>
<dbReference type="InterPro" id="IPR051806">
    <property type="entry name" value="HAD-like_SPP"/>
</dbReference>
<dbReference type="PANTHER" id="PTHR43481">
    <property type="entry name" value="FRUCTOSE-1-PHOSPHATE PHOSPHATASE"/>
    <property type="match status" value="1"/>
</dbReference>
<proteinExistence type="predicted"/>
<dbReference type="AlphaFoldDB" id="A0A4R4N341"/>
<reference evidence="2 3" key="1">
    <citation type="submission" date="2019-02" db="EMBL/GenBank/DDBJ databases">
        <title>Draft genome sequences of novel Actinobacteria.</title>
        <authorList>
            <person name="Sahin N."/>
            <person name="Ay H."/>
            <person name="Saygin H."/>
        </authorList>
    </citation>
    <scope>NUCLEOTIDE SEQUENCE [LARGE SCALE GENOMIC DNA]</scope>
    <source>
        <strain evidence="2 3">KC201</strain>
    </source>
</reference>
<organism evidence="2 3">
    <name type="scientific">Nonomuraea longispora</name>
    <dbReference type="NCBI Taxonomy" id="1848320"/>
    <lineage>
        <taxon>Bacteria</taxon>
        <taxon>Bacillati</taxon>
        <taxon>Actinomycetota</taxon>
        <taxon>Actinomycetes</taxon>
        <taxon>Streptosporangiales</taxon>
        <taxon>Streptosporangiaceae</taxon>
        <taxon>Nonomuraea</taxon>
    </lineage>
</organism>
<dbReference type="Proteomes" id="UP000295157">
    <property type="component" value="Unassembled WGS sequence"/>
</dbReference>
<feature type="compositionally biased region" description="Basic and acidic residues" evidence="1">
    <location>
        <begin position="21"/>
        <end position="30"/>
    </location>
</feature>
<dbReference type="InterPro" id="IPR006439">
    <property type="entry name" value="HAD-SF_hydro_IA"/>
</dbReference>
<evidence type="ECO:0000256" key="1">
    <source>
        <dbReference type="SAM" id="MobiDB-lite"/>
    </source>
</evidence>
<keyword evidence="3" id="KW-1185">Reference proteome</keyword>